<dbReference type="AlphaFoldDB" id="A0A7R9L3D9"/>
<keyword evidence="9" id="KW-0675">Receptor</keyword>
<evidence type="ECO:0000256" key="11">
    <source>
        <dbReference type="ARBA" id="ARBA00023286"/>
    </source>
</evidence>
<evidence type="ECO:0000256" key="4">
    <source>
        <dbReference type="ARBA" id="ARBA00022475"/>
    </source>
</evidence>
<dbReference type="EMBL" id="CAJPIZ010014032">
    <property type="protein sequence ID" value="CAG2114560.1"/>
    <property type="molecule type" value="Genomic_DNA"/>
</dbReference>
<evidence type="ECO:0000313" key="17">
    <source>
        <dbReference type="Proteomes" id="UP000759131"/>
    </source>
</evidence>
<dbReference type="GO" id="GO:0015276">
    <property type="term" value="F:ligand-gated monoatomic ion channel activity"/>
    <property type="evidence" value="ECO:0007669"/>
    <property type="project" value="InterPro"/>
</dbReference>
<dbReference type="InterPro" id="IPR019594">
    <property type="entry name" value="Glu/Gly-bd"/>
</dbReference>
<evidence type="ECO:0000256" key="10">
    <source>
        <dbReference type="ARBA" id="ARBA00023180"/>
    </source>
</evidence>
<keyword evidence="7" id="KW-0406">Ion transport</keyword>
<keyword evidence="5 13" id="KW-0812">Transmembrane</keyword>
<dbReference type="GO" id="GO:0005886">
    <property type="term" value="C:plasma membrane"/>
    <property type="evidence" value="ECO:0007669"/>
    <property type="project" value="UniProtKB-SubCell"/>
</dbReference>
<dbReference type="OrthoDB" id="6501534at2759"/>
<feature type="transmembrane region" description="Helical" evidence="13">
    <location>
        <begin position="355"/>
        <end position="376"/>
    </location>
</feature>
<keyword evidence="11" id="KW-1071">Ligand-gated ion channel</keyword>
<keyword evidence="12" id="KW-0407">Ion channel</keyword>
<reference evidence="16" key="1">
    <citation type="submission" date="2020-11" db="EMBL/GenBank/DDBJ databases">
        <authorList>
            <person name="Tran Van P."/>
        </authorList>
    </citation>
    <scope>NUCLEOTIDE SEQUENCE</scope>
</reference>
<keyword evidence="17" id="KW-1185">Reference proteome</keyword>
<organism evidence="16">
    <name type="scientific">Medioppia subpectinata</name>
    <dbReference type="NCBI Taxonomy" id="1979941"/>
    <lineage>
        <taxon>Eukaryota</taxon>
        <taxon>Metazoa</taxon>
        <taxon>Ecdysozoa</taxon>
        <taxon>Arthropoda</taxon>
        <taxon>Chelicerata</taxon>
        <taxon>Arachnida</taxon>
        <taxon>Acari</taxon>
        <taxon>Acariformes</taxon>
        <taxon>Sarcoptiformes</taxon>
        <taxon>Oribatida</taxon>
        <taxon>Brachypylina</taxon>
        <taxon>Oppioidea</taxon>
        <taxon>Oppiidae</taxon>
        <taxon>Medioppia</taxon>
    </lineage>
</organism>
<evidence type="ECO:0000256" key="7">
    <source>
        <dbReference type="ARBA" id="ARBA00023065"/>
    </source>
</evidence>
<keyword evidence="8 13" id="KW-0472">Membrane</keyword>
<keyword evidence="6 13" id="KW-1133">Transmembrane helix</keyword>
<keyword evidence="3" id="KW-0813">Transport</keyword>
<dbReference type="EMBL" id="OC868607">
    <property type="protein sequence ID" value="CAD7634130.1"/>
    <property type="molecule type" value="Genomic_DNA"/>
</dbReference>
<dbReference type="GO" id="GO:0050906">
    <property type="term" value="P:detection of stimulus involved in sensory perception"/>
    <property type="evidence" value="ECO:0007669"/>
    <property type="project" value="UniProtKB-ARBA"/>
</dbReference>
<keyword evidence="4" id="KW-1003">Cell membrane</keyword>
<dbReference type="InterPro" id="IPR001320">
    <property type="entry name" value="Iontro_rcpt_C"/>
</dbReference>
<dbReference type="SUPFAM" id="SSF53850">
    <property type="entry name" value="Periplasmic binding protein-like II"/>
    <property type="match status" value="1"/>
</dbReference>
<dbReference type="Gene3D" id="1.10.287.70">
    <property type="match status" value="1"/>
</dbReference>
<proteinExistence type="inferred from homology"/>
<evidence type="ECO:0000256" key="13">
    <source>
        <dbReference type="SAM" id="Phobius"/>
    </source>
</evidence>
<evidence type="ECO:0000256" key="1">
    <source>
        <dbReference type="ARBA" id="ARBA00004651"/>
    </source>
</evidence>
<gene>
    <name evidence="16" type="ORF">OSB1V03_LOCUS14526</name>
</gene>
<name>A0A7R9L3D9_9ACAR</name>
<protein>
    <submittedName>
        <fullName evidence="16">Uncharacterized protein</fullName>
    </submittedName>
</protein>
<evidence type="ECO:0000256" key="3">
    <source>
        <dbReference type="ARBA" id="ARBA00022448"/>
    </source>
</evidence>
<dbReference type="PANTHER" id="PTHR42643:SF24">
    <property type="entry name" value="IONOTROPIC RECEPTOR 60A"/>
    <property type="match status" value="1"/>
</dbReference>
<comment type="subcellular location">
    <subcellularLocation>
        <location evidence="1">Cell membrane</location>
        <topology evidence="1">Multi-pass membrane protein</topology>
    </subcellularLocation>
</comment>
<dbReference type="Pfam" id="PF00060">
    <property type="entry name" value="Lig_chan"/>
    <property type="match status" value="1"/>
</dbReference>
<evidence type="ECO:0000256" key="2">
    <source>
        <dbReference type="ARBA" id="ARBA00008685"/>
    </source>
</evidence>
<feature type="domain" description="Ionotropic glutamate receptor C-terminal" evidence="14">
    <location>
        <begin position="100"/>
        <end position="361"/>
    </location>
</feature>
<feature type="transmembrane region" description="Helical" evidence="13">
    <location>
        <begin position="153"/>
        <end position="178"/>
    </location>
</feature>
<dbReference type="PANTHER" id="PTHR42643">
    <property type="entry name" value="IONOTROPIC RECEPTOR 20A-RELATED"/>
    <property type="match status" value="1"/>
</dbReference>
<comment type="similarity">
    <text evidence="2">Belongs to the glutamate-gated ion channel (TC 1.A.10.1) family.</text>
</comment>
<sequence length="392" mass="44748">MEVKLFESLSKHLNFTYRIINCNSDWGVFISKNKTWTGLIGQIVAKQADIAFSGLTVTAQRSEYVYFTHPHIITSVSFITPPPKSLPKITLVIEPFEGLVWVCIVMSIILMVFTEYLITKKWTHLKKVDIKWAIISALLKQCLAFRLPNIFSLRIMICFWLLACLVLTASYSGCLYSLMAIPSRAKPINTINELADAQRRGEIQVTAIGGSSYFDSLKNAKFGVYKEIGELIKPVADKEKGLDIVRIATKPHAYVSTRDHLYYGLLKFGPKVFHLPPPTQESTVFLDVMAIAMQCEFPHKQIFNKLISDLKKGGFLDYWRLTENRKLAVNGDQKVNDIDDKREHEILVVDQLQSAFYLMAMSYCLAFIGLLVEIIFQKKITISVDVVDRYYY</sequence>
<feature type="domain" description="Ionotropic glutamate receptor L-glutamate and glycine-binding" evidence="15">
    <location>
        <begin position="3"/>
        <end position="81"/>
    </location>
</feature>
<evidence type="ECO:0000259" key="15">
    <source>
        <dbReference type="Pfam" id="PF10613"/>
    </source>
</evidence>
<evidence type="ECO:0000259" key="14">
    <source>
        <dbReference type="Pfam" id="PF00060"/>
    </source>
</evidence>
<dbReference type="Pfam" id="PF10613">
    <property type="entry name" value="Lig_chan-Glu_bd"/>
    <property type="match status" value="1"/>
</dbReference>
<evidence type="ECO:0000256" key="5">
    <source>
        <dbReference type="ARBA" id="ARBA00022692"/>
    </source>
</evidence>
<feature type="transmembrane region" description="Helical" evidence="13">
    <location>
        <begin position="98"/>
        <end position="118"/>
    </location>
</feature>
<evidence type="ECO:0000313" key="16">
    <source>
        <dbReference type="EMBL" id="CAD7634130.1"/>
    </source>
</evidence>
<dbReference type="Proteomes" id="UP000759131">
    <property type="component" value="Unassembled WGS sequence"/>
</dbReference>
<evidence type="ECO:0000256" key="12">
    <source>
        <dbReference type="ARBA" id="ARBA00023303"/>
    </source>
</evidence>
<dbReference type="InterPro" id="IPR052192">
    <property type="entry name" value="Insect_Ionotropic_Sensory_Rcpt"/>
</dbReference>
<accession>A0A7R9L3D9</accession>
<dbReference type="Gene3D" id="3.40.190.10">
    <property type="entry name" value="Periplasmic binding protein-like II"/>
    <property type="match status" value="1"/>
</dbReference>
<evidence type="ECO:0000256" key="8">
    <source>
        <dbReference type="ARBA" id="ARBA00023136"/>
    </source>
</evidence>
<evidence type="ECO:0000256" key="9">
    <source>
        <dbReference type="ARBA" id="ARBA00023170"/>
    </source>
</evidence>
<keyword evidence="10" id="KW-0325">Glycoprotein</keyword>
<evidence type="ECO:0000256" key="6">
    <source>
        <dbReference type="ARBA" id="ARBA00022989"/>
    </source>
</evidence>